<comment type="caution">
    <text evidence="4">The sequence shown here is derived from an EMBL/GenBank/DDBJ whole genome shotgun (WGS) entry which is preliminary data.</text>
</comment>
<dbReference type="EMBL" id="JAUHHV010000011">
    <property type="protein sequence ID" value="KAK1408834.1"/>
    <property type="molecule type" value="Genomic_DNA"/>
</dbReference>
<name>A0AAD8JQE6_TARER</name>
<proteinExistence type="predicted"/>
<feature type="compositionally biased region" description="Basic and acidic residues" evidence="2">
    <location>
        <begin position="180"/>
        <end position="191"/>
    </location>
</feature>
<dbReference type="Proteomes" id="UP001229421">
    <property type="component" value="Unassembled WGS sequence"/>
</dbReference>
<dbReference type="InterPro" id="IPR000949">
    <property type="entry name" value="ELM2_dom"/>
</dbReference>
<dbReference type="AlphaFoldDB" id="A0AAD8JQE6"/>
<gene>
    <name evidence="4" type="ORF">QVD17_40919</name>
</gene>
<dbReference type="PANTHER" id="PTHR46872">
    <property type="entry name" value="DNA BINDING PROTEIN"/>
    <property type="match status" value="1"/>
</dbReference>
<evidence type="ECO:0000256" key="1">
    <source>
        <dbReference type="ARBA" id="ARBA00023242"/>
    </source>
</evidence>
<keyword evidence="5" id="KW-1185">Reference proteome</keyword>
<feature type="domain" description="ELM2" evidence="3">
    <location>
        <begin position="243"/>
        <end position="394"/>
    </location>
</feature>
<protein>
    <recommendedName>
        <fullName evidence="3">ELM2 domain-containing protein</fullName>
    </recommendedName>
</protein>
<dbReference type="SMART" id="SM01189">
    <property type="entry name" value="ELM2"/>
    <property type="match status" value="1"/>
</dbReference>
<reference evidence="4" key="1">
    <citation type="journal article" date="2023" name="bioRxiv">
        <title>Improved chromosome-level genome assembly for marigold (Tagetes erecta).</title>
        <authorList>
            <person name="Jiang F."/>
            <person name="Yuan L."/>
            <person name="Wang S."/>
            <person name="Wang H."/>
            <person name="Xu D."/>
            <person name="Wang A."/>
            <person name="Fan W."/>
        </authorList>
    </citation>
    <scope>NUCLEOTIDE SEQUENCE</scope>
    <source>
        <strain evidence="4">WSJ</strain>
        <tissue evidence="4">Leaf</tissue>
    </source>
</reference>
<accession>A0AAD8JQE6</accession>
<evidence type="ECO:0000259" key="3">
    <source>
        <dbReference type="PROSITE" id="PS51156"/>
    </source>
</evidence>
<dbReference type="PROSITE" id="PS51156">
    <property type="entry name" value="ELM2"/>
    <property type="match status" value="1"/>
</dbReference>
<evidence type="ECO:0000313" key="4">
    <source>
        <dbReference type="EMBL" id="KAK1408834.1"/>
    </source>
</evidence>
<sequence>MAGSSKQTDRSALDCVEVKIHLGFYTFQICVKCGRIDRKVFEEKKKGKIMMDLDLEQFFMNVEIGDETKFVSCKNVRGKHCCVGEKHGGVGELCVGIEEEKTLIKKRKKQCYLPMLDWVKMAAINPCDPEIGTIPKSSKWKAYGSEHLWKQVLMAKETVSLKVNVDSNAKQSFSQKKQRMHPDMYDEQSEKSYTRSSQRLISIEENRLILLARKPQIDYSESSSPGSDVEDNDSLWAINYRKKRIPLGRAFQAEVPQWTGKTQESESKWLGTRVWPLNETESRTSLIEREPIGKGRRGSCGCQLIGSLECVRFHVAEKRIRLKLELGSAFAKWKFDMMGEDVSLKWTKHEEKKFASIIKSNPESSGRYFWDVLMTYFKNKSRPVLVSYYFSVYLLRRRAHQNRVDPSNVDTDDEELETVGSEINMSAESILCPPKVHLKFTATF</sequence>
<feature type="region of interest" description="Disordered" evidence="2">
    <location>
        <begin position="171"/>
        <end position="191"/>
    </location>
</feature>
<evidence type="ECO:0000313" key="5">
    <source>
        <dbReference type="Proteomes" id="UP001229421"/>
    </source>
</evidence>
<organism evidence="4 5">
    <name type="scientific">Tagetes erecta</name>
    <name type="common">African marigold</name>
    <dbReference type="NCBI Taxonomy" id="13708"/>
    <lineage>
        <taxon>Eukaryota</taxon>
        <taxon>Viridiplantae</taxon>
        <taxon>Streptophyta</taxon>
        <taxon>Embryophyta</taxon>
        <taxon>Tracheophyta</taxon>
        <taxon>Spermatophyta</taxon>
        <taxon>Magnoliopsida</taxon>
        <taxon>eudicotyledons</taxon>
        <taxon>Gunneridae</taxon>
        <taxon>Pentapetalae</taxon>
        <taxon>asterids</taxon>
        <taxon>campanulids</taxon>
        <taxon>Asterales</taxon>
        <taxon>Asteraceae</taxon>
        <taxon>Asteroideae</taxon>
        <taxon>Heliantheae alliance</taxon>
        <taxon>Tageteae</taxon>
        <taxon>Tagetes</taxon>
    </lineage>
</organism>
<evidence type="ECO:0000256" key="2">
    <source>
        <dbReference type="SAM" id="MobiDB-lite"/>
    </source>
</evidence>
<dbReference type="PANTHER" id="PTHR46872:SF10">
    <property type="entry name" value="MYB-LIKE DOMAIN-CONTAINING PROTEIN"/>
    <property type="match status" value="1"/>
</dbReference>
<keyword evidence="1" id="KW-0539">Nucleus</keyword>